<accession>A0AAE0GXZ0</accession>
<dbReference type="EMBL" id="LGRX02001276">
    <property type="protein sequence ID" value="KAK3286419.1"/>
    <property type="molecule type" value="Genomic_DNA"/>
</dbReference>
<organism evidence="2 3">
    <name type="scientific">Cymbomonas tetramitiformis</name>
    <dbReference type="NCBI Taxonomy" id="36881"/>
    <lineage>
        <taxon>Eukaryota</taxon>
        <taxon>Viridiplantae</taxon>
        <taxon>Chlorophyta</taxon>
        <taxon>Pyramimonadophyceae</taxon>
        <taxon>Pyramimonadales</taxon>
        <taxon>Pyramimonadaceae</taxon>
        <taxon>Cymbomonas</taxon>
    </lineage>
</organism>
<feature type="region of interest" description="Disordered" evidence="1">
    <location>
        <begin position="66"/>
        <end position="111"/>
    </location>
</feature>
<proteinExistence type="predicted"/>
<evidence type="ECO:0000313" key="3">
    <source>
        <dbReference type="Proteomes" id="UP001190700"/>
    </source>
</evidence>
<reference evidence="2 3" key="1">
    <citation type="journal article" date="2015" name="Genome Biol. Evol.">
        <title>Comparative Genomics of a Bacterivorous Green Alga Reveals Evolutionary Causalities and Consequences of Phago-Mixotrophic Mode of Nutrition.</title>
        <authorList>
            <person name="Burns J.A."/>
            <person name="Paasch A."/>
            <person name="Narechania A."/>
            <person name="Kim E."/>
        </authorList>
    </citation>
    <scope>NUCLEOTIDE SEQUENCE [LARGE SCALE GENOMIC DNA]</scope>
    <source>
        <strain evidence="2 3">PLY_AMNH</strain>
    </source>
</reference>
<evidence type="ECO:0000256" key="1">
    <source>
        <dbReference type="SAM" id="MobiDB-lite"/>
    </source>
</evidence>
<keyword evidence="3" id="KW-1185">Reference proteome</keyword>
<feature type="compositionally biased region" description="Polar residues" evidence="1">
    <location>
        <begin position="233"/>
        <end position="244"/>
    </location>
</feature>
<feature type="region of interest" description="Disordered" evidence="1">
    <location>
        <begin position="205"/>
        <end position="258"/>
    </location>
</feature>
<gene>
    <name evidence="2" type="ORF">CYMTET_6029</name>
</gene>
<comment type="caution">
    <text evidence="2">The sequence shown here is derived from an EMBL/GenBank/DDBJ whole genome shotgun (WGS) entry which is preliminary data.</text>
</comment>
<sequence length="346" mass="39354">MPVEKRQSIYDLWKKESFLKEDGTIFNTDASDSQPILPRSTPEHLQVWLAQQASCRRQPNTREATLKVEPDHTERKADQAAEQTKPESRVANAHEMREPLPSACGKSPPRSGLPEGYPFGYPRHTRNLVKENVKKVQERAQPHRRRFNNQTHRLQRDIEQLPNPSSFTTRIMQHIGQHPVISSNPPFYRTENAAGRERFGLASTCDPLDTHLSPQRGKLSPSGLLPGVLHASRSPSPSKSTMTMDLSPHKSHSSSSISGLHAGMAHVPVQDRHKYWRNGRPVGNRDDYQELLFKRSRTDSVQHRQNIRLQLAHLLKHSRRASPPDELSPVSTEEIGLNRGERSCFF</sequence>
<feature type="compositionally biased region" description="Basic and acidic residues" evidence="1">
    <location>
        <begin position="66"/>
        <end position="98"/>
    </location>
</feature>
<protein>
    <submittedName>
        <fullName evidence="2">Uncharacterized protein</fullName>
    </submittedName>
</protein>
<name>A0AAE0GXZ0_9CHLO</name>
<evidence type="ECO:0000313" key="2">
    <source>
        <dbReference type="EMBL" id="KAK3286419.1"/>
    </source>
</evidence>
<dbReference type="Proteomes" id="UP001190700">
    <property type="component" value="Unassembled WGS sequence"/>
</dbReference>
<dbReference type="AlphaFoldDB" id="A0AAE0GXZ0"/>